<protein>
    <submittedName>
        <fullName evidence="1">Uncharacterized protein</fullName>
    </submittedName>
</protein>
<accession>A0AAJ0HNH6</accession>
<dbReference type="EMBL" id="JAUIQD010000003">
    <property type="protein sequence ID" value="KAK3358117.1"/>
    <property type="molecule type" value="Genomic_DNA"/>
</dbReference>
<dbReference type="AlphaFoldDB" id="A0AAJ0HNH6"/>
<reference evidence="1" key="1">
    <citation type="journal article" date="2023" name="Mol. Phylogenet. Evol.">
        <title>Genome-scale phylogeny and comparative genomics of the fungal order Sordariales.</title>
        <authorList>
            <person name="Hensen N."/>
            <person name="Bonometti L."/>
            <person name="Westerberg I."/>
            <person name="Brannstrom I.O."/>
            <person name="Guillou S."/>
            <person name="Cros-Aarteil S."/>
            <person name="Calhoun S."/>
            <person name="Haridas S."/>
            <person name="Kuo A."/>
            <person name="Mondo S."/>
            <person name="Pangilinan J."/>
            <person name="Riley R."/>
            <person name="LaButti K."/>
            <person name="Andreopoulos B."/>
            <person name="Lipzen A."/>
            <person name="Chen C."/>
            <person name="Yan M."/>
            <person name="Daum C."/>
            <person name="Ng V."/>
            <person name="Clum A."/>
            <person name="Steindorff A."/>
            <person name="Ohm R.A."/>
            <person name="Martin F."/>
            <person name="Silar P."/>
            <person name="Natvig D.O."/>
            <person name="Lalanne C."/>
            <person name="Gautier V."/>
            <person name="Ament-Velasquez S.L."/>
            <person name="Kruys A."/>
            <person name="Hutchinson M.I."/>
            <person name="Powell A.J."/>
            <person name="Barry K."/>
            <person name="Miller A.N."/>
            <person name="Grigoriev I.V."/>
            <person name="Debuchy R."/>
            <person name="Gladieux P."/>
            <person name="Hiltunen Thoren M."/>
            <person name="Johannesson H."/>
        </authorList>
    </citation>
    <scope>NUCLEOTIDE SEQUENCE</scope>
    <source>
        <strain evidence="1">CBS 955.72</strain>
    </source>
</reference>
<keyword evidence="2" id="KW-1185">Reference proteome</keyword>
<evidence type="ECO:0000313" key="2">
    <source>
        <dbReference type="Proteomes" id="UP001275084"/>
    </source>
</evidence>
<evidence type="ECO:0000313" key="1">
    <source>
        <dbReference type="EMBL" id="KAK3358117.1"/>
    </source>
</evidence>
<organism evidence="1 2">
    <name type="scientific">Lasiosphaeria hispida</name>
    <dbReference type="NCBI Taxonomy" id="260671"/>
    <lineage>
        <taxon>Eukaryota</taxon>
        <taxon>Fungi</taxon>
        <taxon>Dikarya</taxon>
        <taxon>Ascomycota</taxon>
        <taxon>Pezizomycotina</taxon>
        <taxon>Sordariomycetes</taxon>
        <taxon>Sordariomycetidae</taxon>
        <taxon>Sordariales</taxon>
        <taxon>Lasiosphaeriaceae</taxon>
        <taxon>Lasiosphaeria</taxon>
    </lineage>
</organism>
<sequence>MKRISVLTLGAVQLAQLATASFYVYIGNDIRLSMDNRFWFYRSQLSCDAVVIMNSYAEKSDISGNAQGVVCEGNLCKSRWICEGTSCRPNIPEDIDRFEMNTDFGHYTIYKTRNWNMYDVQDKVVGKCTPTDQKGFTCMGGVPAFCST</sequence>
<name>A0AAJ0HNH6_9PEZI</name>
<proteinExistence type="predicted"/>
<reference evidence="1" key="2">
    <citation type="submission" date="2023-06" db="EMBL/GenBank/DDBJ databases">
        <authorList>
            <consortium name="Lawrence Berkeley National Laboratory"/>
            <person name="Haridas S."/>
            <person name="Hensen N."/>
            <person name="Bonometti L."/>
            <person name="Westerberg I."/>
            <person name="Brannstrom I.O."/>
            <person name="Guillou S."/>
            <person name="Cros-Aarteil S."/>
            <person name="Calhoun S."/>
            <person name="Kuo A."/>
            <person name="Mondo S."/>
            <person name="Pangilinan J."/>
            <person name="Riley R."/>
            <person name="Labutti K."/>
            <person name="Andreopoulos B."/>
            <person name="Lipzen A."/>
            <person name="Chen C."/>
            <person name="Yanf M."/>
            <person name="Daum C."/>
            <person name="Ng V."/>
            <person name="Clum A."/>
            <person name="Steindorff A."/>
            <person name="Ohm R."/>
            <person name="Martin F."/>
            <person name="Silar P."/>
            <person name="Natvig D."/>
            <person name="Lalanne C."/>
            <person name="Gautier V."/>
            <person name="Ament-Velasquez S.L."/>
            <person name="Kruys A."/>
            <person name="Hutchinson M.I."/>
            <person name="Powell A.J."/>
            <person name="Barry K."/>
            <person name="Miller A.N."/>
            <person name="Grigoriev I.V."/>
            <person name="Debuchy R."/>
            <person name="Gladieux P."/>
            <person name="Thoren M.H."/>
            <person name="Johannesson H."/>
        </authorList>
    </citation>
    <scope>NUCLEOTIDE SEQUENCE</scope>
    <source>
        <strain evidence="1">CBS 955.72</strain>
    </source>
</reference>
<dbReference type="Proteomes" id="UP001275084">
    <property type="component" value="Unassembled WGS sequence"/>
</dbReference>
<gene>
    <name evidence="1" type="ORF">B0T25DRAFT_517422</name>
</gene>
<comment type="caution">
    <text evidence="1">The sequence shown here is derived from an EMBL/GenBank/DDBJ whole genome shotgun (WGS) entry which is preliminary data.</text>
</comment>